<dbReference type="Gene3D" id="3.40.50.1820">
    <property type="entry name" value="alpha/beta hydrolase"/>
    <property type="match status" value="1"/>
</dbReference>
<dbReference type="GO" id="GO:0016209">
    <property type="term" value="F:antioxidant activity"/>
    <property type="evidence" value="ECO:0007669"/>
    <property type="project" value="InterPro"/>
</dbReference>
<sequence>MWISKLFFALLLISTGYANTDTPTMFDIELQSGEAISISQFGEKGDRILWIPSEYGVRKAAHYQLMNQLSNYQHEIWLAELHDSYFITSGRSSLTKIPASDIAELIQKSIPKDGRKLFLATSSRGAILTLLGLREWQQTTGSLKAIAGLALIHPNFQAQTPSPGQKMEFFPLVDSVKLPIFLIQPDKSSKYWHVRDLVKRLSNAGSEVFVQIVEDAGDGYFARSNSNESEKQRAKELPLQLAQALNLLAQSHVKASIDDADTLKSSNWNVSLLPDTLQQYPNKTPAPDFTRTSHTGEQYRLSDYRGKVVVLNFWATWCPPCVREIPSLGRLQAAFPKTDLVVLSVDVGESKADVAKFLAKIPADFPVLLDEEGLSVNDWNVQAFPTTYVIDQQGIIRLAYYGGLEWDDENVIRQLTHMVAEKESS</sequence>
<accession>A0A6S6SDA0</accession>
<dbReference type="Gene3D" id="3.40.30.10">
    <property type="entry name" value="Glutaredoxin"/>
    <property type="match status" value="1"/>
</dbReference>
<protein>
    <recommendedName>
        <fullName evidence="3">Thioredoxin domain-containing protein</fullName>
    </recommendedName>
</protein>
<dbReference type="SUPFAM" id="SSF52833">
    <property type="entry name" value="Thioredoxin-like"/>
    <property type="match status" value="1"/>
</dbReference>
<feature type="signal peptide" evidence="2">
    <location>
        <begin position="1"/>
        <end position="20"/>
    </location>
</feature>
<dbReference type="Pfam" id="PF00578">
    <property type="entry name" value="AhpC-TSA"/>
    <property type="match status" value="1"/>
</dbReference>
<dbReference type="InterPro" id="IPR013766">
    <property type="entry name" value="Thioredoxin_domain"/>
</dbReference>
<gene>
    <name evidence="4" type="ORF">HELGO_WM11212</name>
</gene>
<name>A0A6S6SDA0_9GAMM</name>
<dbReference type="GO" id="GO:0015036">
    <property type="term" value="F:disulfide oxidoreductase activity"/>
    <property type="evidence" value="ECO:0007669"/>
    <property type="project" value="UniProtKB-ARBA"/>
</dbReference>
<keyword evidence="1" id="KW-0676">Redox-active center</keyword>
<keyword evidence="2" id="KW-0732">Signal</keyword>
<feature type="chain" id="PRO_5028485169" description="Thioredoxin domain-containing protein" evidence="2">
    <location>
        <begin position="21"/>
        <end position="425"/>
    </location>
</feature>
<dbReference type="InterPro" id="IPR029058">
    <property type="entry name" value="AB_hydrolase_fold"/>
</dbReference>
<reference evidence="4" key="1">
    <citation type="submission" date="2020-01" db="EMBL/GenBank/DDBJ databases">
        <authorList>
            <person name="Meier V. D."/>
            <person name="Meier V D."/>
        </authorList>
    </citation>
    <scope>NUCLEOTIDE SEQUENCE</scope>
    <source>
        <strain evidence="4">HLG_WM_MAG_07</strain>
    </source>
</reference>
<dbReference type="CDD" id="cd02966">
    <property type="entry name" value="TlpA_like_family"/>
    <property type="match status" value="1"/>
</dbReference>
<dbReference type="PANTHER" id="PTHR42852">
    <property type="entry name" value="THIOL:DISULFIDE INTERCHANGE PROTEIN DSBE"/>
    <property type="match status" value="1"/>
</dbReference>
<feature type="domain" description="Thioredoxin" evidence="3">
    <location>
        <begin position="280"/>
        <end position="420"/>
    </location>
</feature>
<dbReference type="SUPFAM" id="SSF53474">
    <property type="entry name" value="alpha/beta-Hydrolases"/>
    <property type="match status" value="1"/>
</dbReference>
<dbReference type="InterPro" id="IPR036249">
    <property type="entry name" value="Thioredoxin-like_sf"/>
</dbReference>
<evidence type="ECO:0000313" key="4">
    <source>
        <dbReference type="EMBL" id="CAA6803327.1"/>
    </source>
</evidence>
<dbReference type="PROSITE" id="PS00194">
    <property type="entry name" value="THIOREDOXIN_1"/>
    <property type="match status" value="1"/>
</dbReference>
<evidence type="ECO:0000256" key="2">
    <source>
        <dbReference type="SAM" id="SignalP"/>
    </source>
</evidence>
<dbReference type="PROSITE" id="PS51352">
    <property type="entry name" value="THIOREDOXIN_2"/>
    <property type="match status" value="1"/>
</dbReference>
<dbReference type="InterPro" id="IPR050553">
    <property type="entry name" value="Thioredoxin_ResA/DsbE_sf"/>
</dbReference>
<organism evidence="4">
    <name type="scientific">uncultured Thiotrichaceae bacterium</name>
    <dbReference type="NCBI Taxonomy" id="298394"/>
    <lineage>
        <taxon>Bacteria</taxon>
        <taxon>Pseudomonadati</taxon>
        <taxon>Pseudomonadota</taxon>
        <taxon>Gammaproteobacteria</taxon>
        <taxon>Thiotrichales</taxon>
        <taxon>Thiotrichaceae</taxon>
        <taxon>environmental samples</taxon>
    </lineage>
</organism>
<dbReference type="PANTHER" id="PTHR42852:SF17">
    <property type="entry name" value="THIOREDOXIN-LIKE PROTEIN HI_1115"/>
    <property type="match status" value="1"/>
</dbReference>
<dbReference type="AlphaFoldDB" id="A0A6S6SDA0"/>
<evidence type="ECO:0000256" key="1">
    <source>
        <dbReference type="ARBA" id="ARBA00023284"/>
    </source>
</evidence>
<evidence type="ECO:0000259" key="3">
    <source>
        <dbReference type="PROSITE" id="PS51352"/>
    </source>
</evidence>
<dbReference type="InterPro" id="IPR000866">
    <property type="entry name" value="AhpC/TSA"/>
</dbReference>
<dbReference type="InterPro" id="IPR017937">
    <property type="entry name" value="Thioredoxin_CS"/>
</dbReference>
<proteinExistence type="predicted"/>
<dbReference type="EMBL" id="CACVAY010000015">
    <property type="protein sequence ID" value="CAA6803327.1"/>
    <property type="molecule type" value="Genomic_DNA"/>
</dbReference>